<proteinExistence type="predicted"/>
<gene>
    <name evidence="2" type="ORF">GGR28_003769</name>
</gene>
<dbReference type="SUPFAM" id="SSF141571">
    <property type="entry name" value="Pentapeptide repeat-like"/>
    <property type="match status" value="1"/>
</dbReference>
<dbReference type="InterPro" id="IPR001646">
    <property type="entry name" value="5peptide_repeat"/>
</dbReference>
<keyword evidence="1" id="KW-0812">Transmembrane</keyword>
<dbReference type="RefSeq" id="WP_183497348.1">
    <property type="nucleotide sequence ID" value="NZ_JACIFF010000014.1"/>
</dbReference>
<keyword evidence="3" id="KW-1185">Reference proteome</keyword>
<dbReference type="Pfam" id="PF00805">
    <property type="entry name" value="Pentapeptide"/>
    <property type="match status" value="1"/>
</dbReference>
<dbReference type="PANTHER" id="PTHR14136:SF17">
    <property type="entry name" value="BTB_POZ DOMAIN-CONTAINING PROTEIN KCTD9"/>
    <property type="match status" value="1"/>
</dbReference>
<dbReference type="PANTHER" id="PTHR14136">
    <property type="entry name" value="BTB_POZ DOMAIN-CONTAINING PROTEIN KCTD9"/>
    <property type="match status" value="1"/>
</dbReference>
<protein>
    <submittedName>
        <fullName evidence="2">Uncharacterized protein YjbI with pentapeptide repeats</fullName>
    </submittedName>
</protein>
<sequence length="356" mass="40658">MLSKIDKFFLRYFVITKNLEKSILDLYEKGKSEKSINKDDIGQLLLAVKVRLIKFYVGGIIIAAIPTLLSVWLLSNQNSILARQTEFFEKQFIDDNYLEYNKIIMDNSKSASEREYAARQLITIGEKLRENNSFRRVNFRSSHLDDVDLTGLDLTGINFDQASLSGSNLKGQVLTRCSFNQATLIDVDCEGATFYDCSFHDAFAGTYLDSKIRDSKLRLRYPNYNMNTINGVGLFKGVTFSKCNLDSWKVNFVDFRGAIFENCNWNANGIVREQVYGSIFINTSGLSESVLEKLQENGAIVTIADIDYHLSEAKRLLSEARNEPELYHTETGLSLAVDFYRELRSKVNYNNDVREN</sequence>
<reference evidence="2 3" key="1">
    <citation type="submission" date="2020-08" db="EMBL/GenBank/DDBJ databases">
        <title>Genomic Encyclopedia of Type Strains, Phase IV (KMG-IV): sequencing the most valuable type-strain genomes for metagenomic binning, comparative biology and taxonomic classification.</title>
        <authorList>
            <person name="Goeker M."/>
        </authorList>
    </citation>
    <scope>NUCLEOTIDE SEQUENCE [LARGE SCALE GENOMIC DNA]</scope>
    <source>
        <strain evidence="2 3">DSM 105137</strain>
    </source>
</reference>
<dbReference type="EMBL" id="JACIFF010000014">
    <property type="protein sequence ID" value="MBB4081122.1"/>
    <property type="molecule type" value="Genomic_DNA"/>
</dbReference>
<evidence type="ECO:0000256" key="1">
    <source>
        <dbReference type="SAM" id="Phobius"/>
    </source>
</evidence>
<keyword evidence="1" id="KW-1133">Transmembrane helix</keyword>
<name>A0A840EBP5_9BACT</name>
<organism evidence="2 3">
    <name type="scientific">Neolewinella aquimaris</name>
    <dbReference type="NCBI Taxonomy" id="1835722"/>
    <lineage>
        <taxon>Bacteria</taxon>
        <taxon>Pseudomonadati</taxon>
        <taxon>Bacteroidota</taxon>
        <taxon>Saprospiria</taxon>
        <taxon>Saprospirales</taxon>
        <taxon>Lewinellaceae</taxon>
        <taxon>Neolewinella</taxon>
    </lineage>
</organism>
<dbReference type="Proteomes" id="UP000576209">
    <property type="component" value="Unassembled WGS sequence"/>
</dbReference>
<keyword evidence="1" id="KW-0472">Membrane</keyword>
<dbReference type="Gene3D" id="2.160.20.80">
    <property type="entry name" value="E3 ubiquitin-protein ligase SopA"/>
    <property type="match status" value="1"/>
</dbReference>
<feature type="transmembrane region" description="Helical" evidence="1">
    <location>
        <begin position="55"/>
        <end position="74"/>
    </location>
</feature>
<evidence type="ECO:0000313" key="3">
    <source>
        <dbReference type="Proteomes" id="UP000576209"/>
    </source>
</evidence>
<accession>A0A840EBP5</accession>
<dbReference type="InterPro" id="IPR051082">
    <property type="entry name" value="Pentapeptide-BTB/POZ_domain"/>
</dbReference>
<evidence type="ECO:0000313" key="2">
    <source>
        <dbReference type="EMBL" id="MBB4081122.1"/>
    </source>
</evidence>
<dbReference type="AlphaFoldDB" id="A0A840EBP5"/>
<comment type="caution">
    <text evidence="2">The sequence shown here is derived from an EMBL/GenBank/DDBJ whole genome shotgun (WGS) entry which is preliminary data.</text>
</comment>